<evidence type="ECO:0000256" key="7">
    <source>
        <dbReference type="SAM" id="Phobius"/>
    </source>
</evidence>
<evidence type="ECO:0000256" key="5">
    <source>
        <dbReference type="ARBA" id="ARBA00022777"/>
    </source>
</evidence>
<name>A0A1H7PCU0_9GAMM</name>
<reference evidence="10" key="1">
    <citation type="submission" date="2016-10" db="EMBL/GenBank/DDBJ databases">
        <authorList>
            <person name="Varghese N."/>
            <person name="Submissions S."/>
        </authorList>
    </citation>
    <scope>NUCLEOTIDE SEQUENCE [LARGE SCALE GENOMIC DNA]</scope>
    <source>
        <strain evidence="10">CGMCC 1.9127</strain>
    </source>
</reference>
<evidence type="ECO:0000256" key="6">
    <source>
        <dbReference type="ARBA" id="ARBA00022840"/>
    </source>
</evidence>
<dbReference type="EC" id="2.7.13.3" evidence="2"/>
<dbReference type="InterPro" id="IPR003594">
    <property type="entry name" value="HATPase_dom"/>
</dbReference>
<dbReference type="InterPro" id="IPR005467">
    <property type="entry name" value="His_kinase_dom"/>
</dbReference>
<dbReference type="PANTHER" id="PTHR44936">
    <property type="entry name" value="SENSOR PROTEIN CREC"/>
    <property type="match status" value="1"/>
</dbReference>
<dbReference type="EMBL" id="FOBI01000009">
    <property type="protein sequence ID" value="SEL32887.1"/>
    <property type="molecule type" value="Genomic_DNA"/>
</dbReference>
<dbReference type="SMART" id="SM00387">
    <property type="entry name" value="HATPase_c"/>
    <property type="match status" value="1"/>
</dbReference>
<keyword evidence="7" id="KW-1133">Transmembrane helix</keyword>
<evidence type="ECO:0000313" key="10">
    <source>
        <dbReference type="Proteomes" id="UP000199297"/>
    </source>
</evidence>
<evidence type="ECO:0000256" key="4">
    <source>
        <dbReference type="ARBA" id="ARBA00022741"/>
    </source>
</evidence>
<sequence>MSFVNYYAMPIIQRLFLLRSLAIVIQLLTVLIVYFVMSLQIALLPLMAVIAVESIFHIFSIWLFRQREAGNSAIVFQLLADVVFLTVLLSLSGGATNAFVSLLLLPIVIAAVSLPASYLLFISSSAIASYSILLLTMPEHSMHHMDMSNHFIGMWANFLLSVLVVTFVVGAMARIITHRERAIALQREEQLKSEQLLALGVASAQVTHQVATPLANIQLLYEELAEDYPDHEAIKAMAQPLAACREQLGYFRSLATSIRENKKSQLSVSELIEQLQDQIHFHFPEQKLEIMQPQPIKAKLAADAMLLPALLNLVQNAIRANQENQQSHLSLTVQQQPNAVLLQLRDYGAGINANSQPRPGAVLGENLVQSESGLGMAVLLSNATFQRLGGKLTLANHSEQGCIASVTLPLLADNKVITA</sequence>
<feature type="transmembrane region" description="Helical" evidence="7">
    <location>
        <begin position="158"/>
        <end position="177"/>
    </location>
</feature>
<keyword evidence="7" id="KW-0472">Membrane</keyword>
<dbReference type="PANTHER" id="PTHR44936:SF10">
    <property type="entry name" value="SENSOR PROTEIN RSTB"/>
    <property type="match status" value="1"/>
</dbReference>
<feature type="transmembrane region" description="Helical" evidence="7">
    <location>
        <begin position="71"/>
        <end position="89"/>
    </location>
</feature>
<evidence type="ECO:0000259" key="8">
    <source>
        <dbReference type="PROSITE" id="PS50109"/>
    </source>
</evidence>
<evidence type="ECO:0000256" key="1">
    <source>
        <dbReference type="ARBA" id="ARBA00000085"/>
    </source>
</evidence>
<keyword evidence="6" id="KW-0067">ATP-binding</keyword>
<dbReference type="Gene3D" id="3.30.565.10">
    <property type="entry name" value="Histidine kinase-like ATPase, C-terminal domain"/>
    <property type="match status" value="1"/>
</dbReference>
<accession>A0A1H7PCU0</accession>
<dbReference type="PROSITE" id="PS50109">
    <property type="entry name" value="HIS_KIN"/>
    <property type="match status" value="1"/>
</dbReference>
<evidence type="ECO:0000256" key="2">
    <source>
        <dbReference type="ARBA" id="ARBA00012438"/>
    </source>
</evidence>
<dbReference type="GO" id="GO:0000155">
    <property type="term" value="F:phosphorelay sensor kinase activity"/>
    <property type="evidence" value="ECO:0007669"/>
    <property type="project" value="TreeGrafter"/>
</dbReference>
<dbReference type="InterPro" id="IPR036890">
    <property type="entry name" value="HATPase_C_sf"/>
</dbReference>
<dbReference type="SUPFAM" id="SSF55874">
    <property type="entry name" value="ATPase domain of HSP90 chaperone/DNA topoisomerase II/histidine kinase"/>
    <property type="match status" value="1"/>
</dbReference>
<comment type="catalytic activity">
    <reaction evidence="1">
        <text>ATP + protein L-histidine = ADP + protein N-phospho-L-histidine.</text>
        <dbReference type="EC" id="2.7.13.3"/>
    </reaction>
</comment>
<keyword evidence="10" id="KW-1185">Reference proteome</keyword>
<keyword evidence="5 9" id="KW-0418">Kinase</keyword>
<dbReference type="AlphaFoldDB" id="A0A1H7PCU0"/>
<dbReference type="Pfam" id="PF02518">
    <property type="entry name" value="HATPase_c"/>
    <property type="match status" value="1"/>
</dbReference>
<feature type="transmembrane region" description="Helical" evidence="7">
    <location>
        <begin position="16"/>
        <end position="37"/>
    </location>
</feature>
<organism evidence="9 10">
    <name type="scientific">Colwellia chukchiensis</name>
    <dbReference type="NCBI Taxonomy" id="641665"/>
    <lineage>
        <taxon>Bacteria</taxon>
        <taxon>Pseudomonadati</taxon>
        <taxon>Pseudomonadota</taxon>
        <taxon>Gammaproteobacteria</taxon>
        <taxon>Alteromonadales</taxon>
        <taxon>Colwelliaceae</taxon>
        <taxon>Colwellia</taxon>
    </lineage>
</organism>
<dbReference type="GO" id="GO:0005886">
    <property type="term" value="C:plasma membrane"/>
    <property type="evidence" value="ECO:0007669"/>
    <property type="project" value="TreeGrafter"/>
</dbReference>
<keyword evidence="3" id="KW-0808">Transferase</keyword>
<dbReference type="Proteomes" id="UP000199297">
    <property type="component" value="Unassembled WGS sequence"/>
</dbReference>
<dbReference type="GO" id="GO:0005524">
    <property type="term" value="F:ATP binding"/>
    <property type="evidence" value="ECO:0007669"/>
    <property type="project" value="UniProtKB-KW"/>
</dbReference>
<dbReference type="InterPro" id="IPR050980">
    <property type="entry name" value="2C_sensor_his_kinase"/>
</dbReference>
<evidence type="ECO:0000313" key="9">
    <source>
        <dbReference type="EMBL" id="SEL32887.1"/>
    </source>
</evidence>
<dbReference type="RefSeq" id="WP_085285153.1">
    <property type="nucleotide sequence ID" value="NZ_FOBI01000009.1"/>
</dbReference>
<keyword evidence="7" id="KW-0812">Transmembrane</keyword>
<feature type="transmembrane region" description="Helical" evidence="7">
    <location>
        <begin position="95"/>
        <end position="112"/>
    </location>
</feature>
<evidence type="ECO:0000256" key="3">
    <source>
        <dbReference type="ARBA" id="ARBA00022679"/>
    </source>
</evidence>
<feature type="domain" description="Histidine kinase" evidence="8">
    <location>
        <begin position="205"/>
        <end position="412"/>
    </location>
</feature>
<keyword evidence="4" id="KW-0547">Nucleotide-binding</keyword>
<gene>
    <name evidence="9" type="ORF">SAMN05216262_10955</name>
</gene>
<dbReference type="OrthoDB" id="9785252at2"/>
<proteinExistence type="predicted"/>
<dbReference type="STRING" id="641665.GCA_002104455_00754"/>
<protein>
    <recommendedName>
        <fullName evidence="2">histidine kinase</fullName>
        <ecNumber evidence="2">2.7.13.3</ecNumber>
    </recommendedName>
</protein>
<feature type="transmembrane region" description="Helical" evidence="7">
    <location>
        <begin position="43"/>
        <end position="64"/>
    </location>
</feature>